<evidence type="ECO:0000256" key="9">
    <source>
        <dbReference type="ARBA" id="ARBA00023328"/>
    </source>
</evidence>
<feature type="domain" description="Borealin C-terminal" evidence="11">
    <location>
        <begin position="153"/>
        <end position="263"/>
    </location>
</feature>
<evidence type="ECO:0000256" key="4">
    <source>
        <dbReference type="ARBA" id="ARBA00022454"/>
    </source>
</evidence>
<dbReference type="InterPro" id="IPR018867">
    <property type="entry name" value="Cell_div_borealin"/>
</dbReference>
<evidence type="ECO:0000256" key="6">
    <source>
        <dbReference type="ARBA" id="ARBA00022776"/>
    </source>
</evidence>
<evidence type="ECO:0000313" key="13">
    <source>
        <dbReference type="Proteomes" id="UP000827092"/>
    </source>
</evidence>
<dbReference type="PANTHER" id="PTHR16040:SF7">
    <property type="entry name" value="AUSTRALIN, ISOFORM A-RELATED"/>
    <property type="match status" value="1"/>
</dbReference>
<sequence>MPTKRKPKRGRPKIVADPITDEKVRRLNALLGEFRTQCSTYEKYLLTTCEEQNARIRKLYEDKLALIPKHIQEMTISQVIAKHEEDRRRNTECPKNENIVRSQFERTKCTTEKKKTLKKDRKRSVSSNTSTKLLPTMNKSMANPFPRMSKALSESCLATPGGSKFGSRISTMVVTPKFDPNVPLSSKFARKPKPNEVVMSITGSPIENCMENPTSKLTLSLGHVKVLTYDEEAKIDKEFVKKLDEPMKQMLKDVKEKLDEILKA</sequence>
<proteinExistence type="inferred from homology"/>
<keyword evidence="5" id="KW-0132">Cell division</keyword>
<organism evidence="12 13">
    <name type="scientific">Oedothorax gibbosus</name>
    <dbReference type="NCBI Taxonomy" id="931172"/>
    <lineage>
        <taxon>Eukaryota</taxon>
        <taxon>Metazoa</taxon>
        <taxon>Ecdysozoa</taxon>
        <taxon>Arthropoda</taxon>
        <taxon>Chelicerata</taxon>
        <taxon>Arachnida</taxon>
        <taxon>Araneae</taxon>
        <taxon>Araneomorphae</taxon>
        <taxon>Entelegynae</taxon>
        <taxon>Araneoidea</taxon>
        <taxon>Linyphiidae</taxon>
        <taxon>Erigoninae</taxon>
        <taxon>Oedothorax</taxon>
    </lineage>
</organism>
<evidence type="ECO:0000256" key="3">
    <source>
        <dbReference type="ARBA" id="ARBA00009914"/>
    </source>
</evidence>
<evidence type="ECO:0000256" key="2">
    <source>
        <dbReference type="ARBA" id="ARBA00004584"/>
    </source>
</evidence>
<keyword evidence="7" id="KW-0539">Nucleus</keyword>
<evidence type="ECO:0000256" key="10">
    <source>
        <dbReference type="SAM" id="MobiDB-lite"/>
    </source>
</evidence>
<evidence type="ECO:0000256" key="8">
    <source>
        <dbReference type="ARBA" id="ARBA00023306"/>
    </source>
</evidence>
<accession>A0AAV6TQN6</accession>
<comment type="similarity">
    <text evidence="3">Belongs to the borealin family.</text>
</comment>
<feature type="region of interest" description="Disordered" evidence="10">
    <location>
        <begin position="117"/>
        <end position="142"/>
    </location>
</feature>
<name>A0AAV6TQN6_9ARAC</name>
<keyword evidence="8" id="KW-0131">Cell cycle</keyword>
<dbReference type="GO" id="GO:0000775">
    <property type="term" value="C:chromosome, centromeric region"/>
    <property type="evidence" value="ECO:0007669"/>
    <property type="project" value="UniProtKB-SubCell"/>
</dbReference>
<dbReference type="InterPro" id="IPR046466">
    <property type="entry name" value="Borealin_C"/>
</dbReference>
<keyword evidence="6" id="KW-0498">Mitosis</keyword>
<keyword evidence="9" id="KW-0137">Centromere</keyword>
<comment type="subcellular location">
    <subcellularLocation>
        <location evidence="2">Chromosome</location>
        <location evidence="2">Centromere</location>
    </subcellularLocation>
    <subcellularLocation>
        <location evidence="1">Nucleus</location>
    </subcellularLocation>
</comment>
<evidence type="ECO:0000256" key="7">
    <source>
        <dbReference type="ARBA" id="ARBA00023242"/>
    </source>
</evidence>
<keyword evidence="13" id="KW-1185">Reference proteome</keyword>
<reference evidence="12 13" key="1">
    <citation type="journal article" date="2022" name="Nat. Ecol. Evol.">
        <title>A masculinizing supergene underlies an exaggerated male reproductive morph in a spider.</title>
        <authorList>
            <person name="Hendrickx F."/>
            <person name="De Corte Z."/>
            <person name="Sonet G."/>
            <person name="Van Belleghem S.M."/>
            <person name="Kostlbacher S."/>
            <person name="Vangestel C."/>
        </authorList>
    </citation>
    <scope>NUCLEOTIDE SEQUENCE [LARGE SCALE GENOMIC DNA]</scope>
    <source>
        <strain evidence="12">W744_W776</strain>
    </source>
</reference>
<dbReference type="GO" id="GO:0000070">
    <property type="term" value="P:mitotic sister chromatid segregation"/>
    <property type="evidence" value="ECO:0007669"/>
    <property type="project" value="TreeGrafter"/>
</dbReference>
<dbReference type="EMBL" id="JAFNEN010001315">
    <property type="protein sequence ID" value="KAG8174113.1"/>
    <property type="molecule type" value="Genomic_DNA"/>
</dbReference>
<evidence type="ECO:0000313" key="12">
    <source>
        <dbReference type="EMBL" id="KAG8174113.1"/>
    </source>
</evidence>
<comment type="caution">
    <text evidence="12">The sequence shown here is derived from an EMBL/GenBank/DDBJ whole genome shotgun (WGS) entry which is preliminary data.</text>
</comment>
<feature type="compositionally biased region" description="Polar residues" evidence="10">
    <location>
        <begin position="125"/>
        <end position="141"/>
    </location>
</feature>
<dbReference type="AlphaFoldDB" id="A0AAV6TQN6"/>
<gene>
    <name evidence="12" type="ORF">JTE90_016612</name>
</gene>
<dbReference type="GO" id="GO:0051301">
    <property type="term" value="P:cell division"/>
    <property type="evidence" value="ECO:0007669"/>
    <property type="project" value="UniProtKB-KW"/>
</dbReference>
<dbReference type="Pfam" id="PF10512">
    <property type="entry name" value="Borealin"/>
    <property type="match status" value="1"/>
</dbReference>
<dbReference type="GO" id="GO:0005634">
    <property type="term" value="C:nucleus"/>
    <property type="evidence" value="ECO:0007669"/>
    <property type="project" value="UniProtKB-SubCell"/>
</dbReference>
<keyword evidence="4" id="KW-0158">Chromosome</keyword>
<protein>
    <recommendedName>
        <fullName evidence="11">Borealin C-terminal domain-containing protein</fullName>
    </recommendedName>
</protein>
<dbReference type="PANTHER" id="PTHR16040">
    <property type="entry name" value="AUSTRALIN, ISOFORM A-RELATED"/>
    <property type="match status" value="1"/>
</dbReference>
<dbReference type="Proteomes" id="UP000827092">
    <property type="component" value="Unassembled WGS sequence"/>
</dbReference>
<evidence type="ECO:0000256" key="1">
    <source>
        <dbReference type="ARBA" id="ARBA00004123"/>
    </source>
</evidence>
<dbReference type="GO" id="GO:0051233">
    <property type="term" value="C:spindle midzone"/>
    <property type="evidence" value="ECO:0007669"/>
    <property type="project" value="TreeGrafter"/>
</dbReference>
<evidence type="ECO:0000256" key="5">
    <source>
        <dbReference type="ARBA" id="ARBA00022618"/>
    </source>
</evidence>
<evidence type="ECO:0000259" key="11">
    <source>
        <dbReference type="Pfam" id="PF10512"/>
    </source>
</evidence>
<dbReference type="GO" id="GO:0032133">
    <property type="term" value="C:chromosome passenger complex"/>
    <property type="evidence" value="ECO:0007669"/>
    <property type="project" value="TreeGrafter"/>
</dbReference>